<sequence length="387" mass="42994">MKSFIPYNSKTSYRQPPVHVAYIIATIMLQAQPLNTLTIPQRTRRRSRQPQAATSNPVSRSQTSPKHRWGPRLRGKQKSLILNSQQRTQLRRQQVREAQRAYRSRQQSLLGSLKARVDQLEDAMDQLGHIMDCFHNQVTSQAVSLPRSKLIQSTILLHEEINLQLTQTKSSPSDYHRAETSCTTQHGEFQEKLTTLLSAPYTYGADPGADTSSSSSSSSAAAAAAAAAPRASHESAAKFLRRFLGTNNHPLLPHIKSTNHADAYPINSPICSRPDTPNPTFIKYTTTTTTTTPFTQKFFRACAEGGHRYLSNPALTDQDLVGPQFALLMQHLPRHEIISYLERVLQTTPCNPARDSRFPFICLGGAGTQYPGLSAVWSAPPPPVSRD</sequence>
<keyword evidence="3" id="KW-1185">Reference proteome</keyword>
<feature type="region of interest" description="Disordered" evidence="1">
    <location>
        <begin position="168"/>
        <end position="187"/>
    </location>
</feature>
<dbReference type="Gene3D" id="1.20.5.170">
    <property type="match status" value="1"/>
</dbReference>
<dbReference type="OrthoDB" id="3555317at2759"/>
<dbReference type="GO" id="GO:0003700">
    <property type="term" value="F:DNA-binding transcription factor activity"/>
    <property type="evidence" value="ECO:0007669"/>
    <property type="project" value="InterPro"/>
</dbReference>
<accession>A0A0F8WKU8</accession>
<dbReference type="CDD" id="cd14688">
    <property type="entry name" value="bZIP_YAP"/>
    <property type="match status" value="1"/>
</dbReference>
<proteinExistence type="predicted"/>
<dbReference type="AlphaFoldDB" id="A0A0F8WKU8"/>
<comment type="caution">
    <text evidence="2">The sequence shown here is derived from an EMBL/GenBank/DDBJ whole genome shotgun (WGS) entry which is preliminary data.</text>
</comment>
<dbReference type="SUPFAM" id="SSF57959">
    <property type="entry name" value="Leucine zipper domain"/>
    <property type="match status" value="1"/>
</dbReference>
<organism evidence="2 3">
    <name type="scientific">Aspergillus ochraceoroseus</name>
    <dbReference type="NCBI Taxonomy" id="138278"/>
    <lineage>
        <taxon>Eukaryota</taxon>
        <taxon>Fungi</taxon>
        <taxon>Dikarya</taxon>
        <taxon>Ascomycota</taxon>
        <taxon>Pezizomycotina</taxon>
        <taxon>Eurotiomycetes</taxon>
        <taxon>Eurotiomycetidae</taxon>
        <taxon>Eurotiales</taxon>
        <taxon>Aspergillaceae</taxon>
        <taxon>Aspergillus</taxon>
        <taxon>Aspergillus subgen. Nidulantes</taxon>
    </lineage>
</organism>
<feature type="region of interest" description="Disordered" evidence="1">
    <location>
        <begin position="38"/>
        <end position="88"/>
    </location>
</feature>
<feature type="compositionally biased region" description="Basic residues" evidence="1">
    <location>
        <begin position="65"/>
        <end position="77"/>
    </location>
</feature>
<dbReference type="InterPro" id="IPR046347">
    <property type="entry name" value="bZIP_sf"/>
</dbReference>
<dbReference type="PANTHER" id="PTHR40618">
    <property type="entry name" value="B-ZIP TRANSCRIPTION FACTOR (EUROFUNG)-RELATED"/>
    <property type="match status" value="1"/>
</dbReference>
<evidence type="ECO:0000313" key="2">
    <source>
        <dbReference type="EMBL" id="KKK18350.1"/>
    </source>
</evidence>
<gene>
    <name evidence="2" type="ORF">AOCH_002533</name>
</gene>
<dbReference type="Proteomes" id="UP000034947">
    <property type="component" value="Unassembled WGS sequence"/>
</dbReference>
<evidence type="ECO:0000313" key="3">
    <source>
        <dbReference type="Proteomes" id="UP000034947"/>
    </source>
</evidence>
<evidence type="ECO:0008006" key="4">
    <source>
        <dbReference type="Google" id="ProtNLM"/>
    </source>
</evidence>
<dbReference type="VEuPathDB" id="FungiDB:P175DRAFT_0147114"/>
<dbReference type="PANTHER" id="PTHR40618:SF1">
    <property type="entry name" value="B-ZIP TRANSCRIPTION FACTOR (EUROFUNG)"/>
    <property type="match status" value="1"/>
</dbReference>
<evidence type="ECO:0000256" key="1">
    <source>
        <dbReference type="SAM" id="MobiDB-lite"/>
    </source>
</evidence>
<dbReference type="EMBL" id="JYKN01001935">
    <property type="protein sequence ID" value="KKK18350.1"/>
    <property type="molecule type" value="Genomic_DNA"/>
</dbReference>
<protein>
    <recommendedName>
        <fullName evidence="4">BZIP domain-containing protein</fullName>
    </recommendedName>
</protein>
<name>A0A0F8WKU8_9EURO</name>
<reference evidence="2 3" key="1">
    <citation type="submission" date="2015-02" db="EMBL/GenBank/DDBJ databases">
        <title>Draft Genome Sequences of Two Closely-Related Aflatoxigenic Aspergillus Species Obtained from the Cote d'Ivoire.</title>
        <authorList>
            <person name="Moore G.G."/>
            <person name="Beltz S.B."/>
            <person name="Mack B.M."/>
        </authorList>
    </citation>
    <scope>NUCLEOTIDE SEQUENCE [LARGE SCALE GENOMIC DNA]</scope>
    <source>
        <strain evidence="2 3">SRRC1432</strain>
    </source>
</reference>